<proteinExistence type="predicted"/>
<keyword evidence="3" id="KW-1185">Reference proteome</keyword>
<dbReference type="RefSeq" id="XP_016242232.1">
    <property type="nucleotide sequence ID" value="XM_016400122.1"/>
</dbReference>
<name>A0A0D1Z344_9EURO</name>
<feature type="region of interest" description="Disordered" evidence="1">
    <location>
        <begin position="1"/>
        <end position="31"/>
    </location>
</feature>
<feature type="region of interest" description="Disordered" evidence="1">
    <location>
        <begin position="262"/>
        <end position="381"/>
    </location>
</feature>
<sequence length="735" mass="80525">MSDGGSNLVLSSDSSKTPLSPKSRSGINMADRAPGTVINKYTGWKHEVWKEDYHCLVGTGPQGHIRGPIKPKMTSHYPVFRYPGESFFEGTTQEVKDKFPRHVKLDDTSLYLVIKLFDEKERAGRFEADFDQAGDVRPARQRFGPGPRVEIEGTQYYPVYKRYYIICGDDYVALRDIPRIGQDSQKERCKQAKEDPGPLSVGQVPIPKAVIANPPRLLVLRQSTNFDSNSQSATPPPGEDSLSWQWAEARSKVAHECWWDSTGDFTGNPGSPDKGPAGRTRNQATLGRQPRAGRSDTGVKPSKDAEPPNDTNSGEGVDSNADSGESTNANKGAGGLKDAEGVAAPGPQPSQAAKPPASGPIPAPTGQSSGQPGASERRKALRTAQGMAIENNQFLRHQLAKAEEVVAGLKVVAEQQRQTQPALVMARMALNKAKETGVPDQARATVVELKELLEATPLIPGSDRIRDDLWLEIAEFEEDMSQENYRLGVVHRGFRKHVKVPMGREQDWNLIAKLEESGPFFFEDGAEWRGTKVLLNPGEDGESKIFGRYFFCKETPDGKLDQDDLNALDRSEYYNFDLVEMSDAEKAMTLAQLDVFSGRYVKVADGLPTAREIKWSRDRDLFFTASGERFRAPGGGKRLVPYNPILGFVPDGDTHVKVDLLSERKANHNTGDPDPDQISQEVAAGRFYDAEGNLKTVVVSTGAKRKAGATQMLDIQAMKKARGDTSSSPGGIGVQ</sequence>
<accession>A0A0D1Z344</accession>
<gene>
    <name evidence="2" type="ORF">PV07_12583</name>
</gene>
<dbReference type="HOGENOM" id="CLU_384945_0_0_1"/>
<evidence type="ECO:0000256" key="1">
    <source>
        <dbReference type="SAM" id="MobiDB-lite"/>
    </source>
</evidence>
<evidence type="ECO:0000313" key="2">
    <source>
        <dbReference type="EMBL" id="KIW22016.1"/>
    </source>
</evidence>
<dbReference type="EMBL" id="KN847058">
    <property type="protein sequence ID" value="KIW22016.1"/>
    <property type="molecule type" value="Genomic_DNA"/>
</dbReference>
<dbReference type="Proteomes" id="UP000054466">
    <property type="component" value="Unassembled WGS sequence"/>
</dbReference>
<feature type="compositionally biased region" description="Polar residues" evidence="1">
    <location>
        <begin position="309"/>
        <end position="330"/>
    </location>
</feature>
<feature type="compositionally biased region" description="Low complexity" evidence="1">
    <location>
        <begin position="343"/>
        <end position="356"/>
    </location>
</feature>
<dbReference type="STRING" id="569365.A0A0D1Z344"/>
<dbReference type="OrthoDB" id="4360842at2759"/>
<protein>
    <submittedName>
        <fullName evidence="2">Uncharacterized protein</fullName>
    </submittedName>
</protein>
<organism evidence="2 3">
    <name type="scientific">Cladophialophora immunda</name>
    <dbReference type="NCBI Taxonomy" id="569365"/>
    <lineage>
        <taxon>Eukaryota</taxon>
        <taxon>Fungi</taxon>
        <taxon>Dikarya</taxon>
        <taxon>Ascomycota</taxon>
        <taxon>Pezizomycotina</taxon>
        <taxon>Eurotiomycetes</taxon>
        <taxon>Chaetothyriomycetidae</taxon>
        <taxon>Chaetothyriales</taxon>
        <taxon>Herpotrichiellaceae</taxon>
        <taxon>Cladophialophora</taxon>
    </lineage>
</organism>
<dbReference type="AlphaFoldDB" id="A0A0D1Z344"/>
<dbReference type="VEuPathDB" id="FungiDB:PV07_12583"/>
<evidence type="ECO:0000313" key="3">
    <source>
        <dbReference type="Proteomes" id="UP000054466"/>
    </source>
</evidence>
<feature type="compositionally biased region" description="Polar residues" evidence="1">
    <location>
        <begin position="1"/>
        <end position="26"/>
    </location>
</feature>
<dbReference type="GeneID" id="27351777"/>
<reference evidence="2 3" key="1">
    <citation type="submission" date="2015-01" db="EMBL/GenBank/DDBJ databases">
        <title>The Genome Sequence of Cladophialophora immunda CBS83496.</title>
        <authorList>
            <consortium name="The Broad Institute Genomics Platform"/>
            <person name="Cuomo C."/>
            <person name="de Hoog S."/>
            <person name="Gorbushina A."/>
            <person name="Stielow B."/>
            <person name="Teixiera M."/>
            <person name="Abouelleil A."/>
            <person name="Chapman S.B."/>
            <person name="Priest M."/>
            <person name="Young S.K."/>
            <person name="Wortman J."/>
            <person name="Nusbaum C."/>
            <person name="Birren B."/>
        </authorList>
    </citation>
    <scope>NUCLEOTIDE SEQUENCE [LARGE SCALE GENOMIC DNA]</scope>
    <source>
        <strain evidence="2 3">CBS 83496</strain>
    </source>
</reference>